<feature type="region of interest" description="Disordered" evidence="1">
    <location>
        <begin position="1"/>
        <end position="29"/>
    </location>
</feature>
<sequence length="231" mass="25481">MSSSTPYATFSSTGNPSSRRIPSPLPLQSPDSLYYLEARFLSLLHSSQGRSRRKTPHTKIVRLDIIDLSSDSRTVELINEAKSPENVVGDEKEKEKKENTDNAVKHEEDDKLRCHDSSGSNTDSNSKSGSGNDSDKSHKSGSRLGGQKNKGKKESLELKKEESSIEQNKVADQNKLTEAKQEIEATSGYNNGNTATIKEKKKGILGKIMEKLPVYGKNVVEETIEKATKDN</sequence>
<feature type="compositionally biased region" description="Polar residues" evidence="1">
    <location>
        <begin position="165"/>
        <end position="174"/>
    </location>
</feature>
<dbReference type="EMBL" id="JBBWWR010000016">
    <property type="protein sequence ID" value="KAK8948237.1"/>
    <property type="molecule type" value="Genomic_DNA"/>
</dbReference>
<reference evidence="2 3" key="1">
    <citation type="journal article" date="2022" name="Nat. Plants">
        <title>Genomes of leafy and leafless Platanthera orchids illuminate the evolution of mycoheterotrophy.</title>
        <authorList>
            <person name="Li M.H."/>
            <person name="Liu K.W."/>
            <person name="Li Z."/>
            <person name="Lu H.C."/>
            <person name="Ye Q.L."/>
            <person name="Zhang D."/>
            <person name="Wang J.Y."/>
            <person name="Li Y.F."/>
            <person name="Zhong Z.M."/>
            <person name="Liu X."/>
            <person name="Yu X."/>
            <person name="Liu D.K."/>
            <person name="Tu X.D."/>
            <person name="Liu B."/>
            <person name="Hao Y."/>
            <person name="Liao X.Y."/>
            <person name="Jiang Y.T."/>
            <person name="Sun W.H."/>
            <person name="Chen J."/>
            <person name="Chen Y.Q."/>
            <person name="Ai Y."/>
            <person name="Zhai J.W."/>
            <person name="Wu S.S."/>
            <person name="Zhou Z."/>
            <person name="Hsiao Y.Y."/>
            <person name="Wu W.L."/>
            <person name="Chen Y.Y."/>
            <person name="Lin Y.F."/>
            <person name="Hsu J.L."/>
            <person name="Li C.Y."/>
            <person name="Wang Z.W."/>
            <person name="Zhao X."/>
            <person name="Zhong W.Y."/>
            <person name="Ma X.K."/>
            <person name="Ma L."/>
            <person name="Huang J."/>
            <person name="Chen G.Z."/>
            <person name="Huang M.Z."/>
            <person name="Huang L."/>
            <person name="Peng D.H."/>
            <person name="Luo Y.B."/>
            <person name="Zou S.Q."/>
            <person name="Chen S.P."/>
            <person name="Lan S."/>
            <person name="Tsai W.C."/>
            <person name="Van de Peer Y."/>
            <person name="Liu Z.J."/>
        </authorList>
    </citation>
    <scope>NUCLEOTIDE SEQUENCE [LARGE SCALE GENOMIC DNA]</scope>
    <source>
        <strain evidence="2">Lor288</strain>
    </source>
</reference>
<gene>
    <name evidence="2" type="ORF">KSP40_PGU015549</name>
</gene>
<feature type="region of interest" description="Disordered" evidence="1">
    <location>
        <begin position="72"/>
        <end position="177"/>
    </location>
</feature>
<comment type="caution">
    <text evidence="2">The sequence shown here is derived from an EMBL/GenBank/DDBJ whole genome shotgun (WGS) entry which is preliminary data.</text>
</comment>
<keyword evidence="3" id="KW-1185">Reference proteome</keyword>
<evidence type="ECO:0000313" key="3">
    <source>
        <dbReference type="Proteomes" id="UP001412067"/>
    </source>
</evidence>
<name>A0ABR2LRS6_9ASPA</name>
<evidence type="ECO:0000313" key="2">
    <source>
        <dbReference type="EMBL" id="KAK8948237.1"/>
    </source>
</evidence>
<feature type="compositionally biased region" description="Polar residues" evidence="1">
    <location>
        <begin position="1"/>
        <end position="15"/>
    </location>
</feature>
<proteinExistence type="predicted"/>
<evidence type="ECO:0000256" key="1">
    <source>
        <dbReference type="SAM" id="MobiDB-lite"/>
    </source>
</evidence>
<dbReference type="Proteomes" id="UP001412067">
    <property type="component" value="Unassembled WGS sequence"/>
</dbReference>
<accession>A0ABR2LRS6</accession>
<feature type="compositionally biased region" description="Basic and acidic residues" evidence="1">
    <location>
        <begin position="89"/>
        <end position="116"/>
    </location>
</feature>
<feature type="compositionally biased region" description="Low complexity" evidence="1">
    <location>
        <begin position="117"/>
        <end position="132"/>
    </location>
</feature>
<protein>
    <submittedName>
        <fullName evidence="2">Uncharacterized protein</fullName>
    </submittedName>
</protein>
<feature type="compositionally biased region" description="Basic and acidic residues" evidence="1">
    <location>
        <begin position="152"/>
        <end position="163"/>
    </location>
</feature>
<organism evidence="2 3">
    <name type="scientific">Platanthera guangdongensis</name>
    <dbReference type="NCBI Taxonomy" id="2320717"/>
    <lineage>
        <taxon>Eukaryota</taxon>
        <taxon>Viridiplantae</taxon>
        <taxon>Streptophyta</taxon>
        <taxon>Embryophyta</taxon>
        <taxon>Tracheophyta</taxon>
        <taxon>Spermatophyta</taxon>
        <taxon>Magnoliopsida</taxon>
        <taxon>Liliopsida</taxon>
        <taxon>Asparagales</taxon>
        <taxon>Orchidaceae</taxon>
        <taxon>Orchidoideae</taxon>
        <taxon>Orchideae</taxon>
        <taxon>Orchidinae</taxon>
        <taxon>Platanthera</taxon>
    </lineage>
</organism>
<feature type="compositionally biased region" description="Low complexity" evidence="1">
    <location>
        <begin position="16"/>
        <end position="29"/>
    </location>
</feature>